<keyword evidence="7" id="KW-0574">Periplasm</keyword>
<keyword evidence="6" id="KW-0677">Repeat</keyword>
<evidence type="ECO:0000256" key="4">
    <source>
        <dbReference type="ARBA" id="ARBA00022723"/>
    </source>
</evidence>
<evidence type="ECO:0000256" key="9">
    <source>
        <dbReference type="ARBA" id="ARBA00023004"/>
    </source>
</evidence>
<feature type="domain" description="4Fe-4S ferredoxin-type" evidence="13">
    <location>
        <begin position="52"/>
        <end position="81"/>
    </location>
</feature>
<dbReference type="Pfam" id="PF12838">
    <property type="entry name" value="Fer4_7"/>
    <property type="match status" value="1"/>
</dbReference>
<protein>
    <recommendedName>
        <fullName evidence="12">Ferredoxin-type protein NapG</fullName>
    </recommendedName>
</protein>
<proteinExistence type="predicted"/>
<dbReference type="InterPro" id="IPR017896">
    <property type="entry name" value="4Fe4S_Fe-S-bd"/>
</dbReference>
<name>A0A3S5DMP4_SALET</name>
<dbReference type="PROSITE" id="PS51318">
    <property type="entry name" value="TAT"/>
    <property type="match status" value="1"/>
</dbReference>
<keyword evidence="2" id="KW-0813">Transport</keyword>
<organism evidence="14 15">
    <name type="scientific">Salmonella enterica I</name>
    <dbReference type="NCBI Taxonomy" id="59201"/>
    <lineage>
        <taxon>Bacteria</taxon>
        <taxon>Pseudomonadati</taxon>
        <taxon>Pseudomonadota</taxon>
        <taxon>Gammaproteobacteria</taxon>
        <taxon>Enterobacterales</taxon>
        <taxon>Enterobacteriaceae</taxon>
        <taxon>Salmonella</taxon>
    </lineage>
</organism>
<evidence type="ECO:0000256" key="8">
    <source>
        <dbReference type="ARBA" id="ARBA00022982"/>
    </source>
</evidence>
<keyword evidence="5" id="KW-0732">Signal</keyword>
<dbReference type="NCBIfam" id="NF007012">
    <property type="entry name" value="PRK09476.1"/>
    <property type="match status" value="1"/>
</dbReference>
<dbReference type="InterPro" id="IPR017900">
    <property type="entry name" value="4Fe4S_Fe_S_CS"/>
</dbReference>
<dbReference type="GO" id="GO:0042597">
    <property type="term" value="C:periplasmic space"/>
    <property type="evidence" value="ECO:0007669"/>
    <property type="project" value="UniProtKB-SubCell"/>
</dbReference>
<evidence type="ECO:0000256" key="12">
    <source>
        <dbReference type="ARBA" id="ARBA00068517"/>
    </source>
</evidence>
<evidence type="ECO:0000256" key="5">
    <source>
        <dbReference type="ARBA" id="ARBA00022729"/>
    </source>
</evidence>
<accession>A0A3S5DMP4</accession>
<keyword evidence="3" id="KW-0004">4Fe-4S</keyword>
<dbReference type="AlphaFoldDB" id="A0A3S5DMP4"/>
<evidence type="ECO:0000256" key="3">
    <source>
        <dbReference type="ARBA" id="ARBA00022485"/>
    </source>
</evidence>
<dbReference type="GO" id="GO:0046872">
    <property type="term" value="F:metal ion binding"/>
    <property type="evidence" value="ECO:0007669"/>
    <property type="project" value="UniProtKB-KW"/>
</dbReference>
<dbReference type="InterPro" id="IPR004494">
    <property type="entry name" value="MauM_NapG"/>
</dbReference>
<evidence type="ECO:0000256" key="6">
    <source>
        <dbReference type="ARBA" id="ARBA00022737"/>
    </source>
</evidence>
<comment type="function">
    <text evidence="11">Required for electron transfer from ubiquinol, via NapC, to the periplasmic nitrate reductase NapAB complex.</text>
</comment>
<gene>
    <name evidence="14" type="primary">napG</name>
    <name evidence="14" type="ORF">NCTC6754_04632</name>
</gene>
<evidence type="ECO:0000259" key="13">
    <source>
        <dbReference type="PROSITE" id="PS51379"/>
    </source>
</evidence>
<evidence type="ECO:0000313" key="14">
    <source>
        <dbReference type="EMBL" id="VEB56938.1"/>
    </source>
</evidence>
<evidence type="ECO:0000256" key="7">
    <source>
        <dbReference type="ARBA" id="ARBA00022764"/>
    </source>
</evidence>
<dbReference type="Proteomes" id="UP000269208">
    <property type="component" value="Chromosome"/>
</dbReference>
<sequence length="346" mass="37191">MSRTAKPQNGRRRFLRDVVRTAGGLAAVGVALGLQQQTARASGVRLRPPGALNENVFASACVRCGQCVQACPYDTLKLATLASGLSAGTPYFVARDIPCEMCEDIPCAKVCPSGALNKDIASIDDSRMGLAVLLDQENCLNFQGLRCDVCYRECPKIDEAITLELDRNMRTGKHARFLPTVHSDACTGCGKCEKVCVLEQPAIKVFAVVIGERGVRTPLPLRLAGGERWQIVNATPGEKRWRKKAGGVAIAGWCYAVSASLWCWGCFSAARGWAFGFCMATTAVVLLFDTLPLTDPLITLESLASGHLPRYRGADGSSDYRCAVCAGGKAIILQLGLPAKPRYRFG</sequence>
<dbReference type="PROSITE" id="PS00198">
    <property type="entry name" value="4FE4S_FER_1"/>
    <property type="match status" value="1"/>
</dbReference>
<keyword evidence="10" id="KW-0411">Iron-sulfur</keyword>
<dbReference type="GO" id="GO:0051539">
    <property type="term" value="F:4 iron, 4 sulfur cluster binding"/>
    <property type="evidence" value="ECO:0007669"/>
    <property type="project" value="UniProtKB-KW"/>
</dbReference>
<evidence type="ECO:0000256" key="2">
    <source>
        <dbReference type="ARBA" id="ARBA00022448"/>
    </source>
</evidence>
<keyword evidence="9" id="KW-0408">Iron</keyword>
<dbReference type="EMBL" id="LR134190">
    <property type="protein sequence ID" value="VEB56938.1"/>
    <property type="molecule type" value="Genomic_DNA"/>
</dbReference>
<evidence type="ECO:0000256" key="11">
    <source>
        <dbReference type="ARBA" id="ARBA00037227"/>
    </source>
</evidence>
<dbReference type="Gene3D" id="3.30.70.20">
    <property type="match status" value="2"/>
</dbReference>
<feature type="domain" description="4Fe-4S ferredoxin-type" evidence="13">
    <location>
        <begin position="177"/>
        <end position="206"/>
    </location>
</feature>
<dbReference type="FunFam" id="3.30.70.20:FF:000021">
    <property type="entry name" value="MauM/NapG family ferredoxin-type protein"/>
    <property type="match status" value="1"/>
</dbReference>
<comment type="subcellular location">
    <subcellularLocation>
        <location evidence="1">Periplasm</location>
    </subcellularLocation>
</comment>
<evidence type="ECO:0000256" key="10">
    <source>
        <dbReference type="ARBA" id="ARBA00023014"/>
    </source>
</evidence>
<dbReference type="InterPro" id="IPR006311">
    <property type="entry name" value="TAT_signal"/>
</dbReference>
<dbReference type="CDD" id="cd16373">
    <property type="entry name" value="DMSOR_beta_like"/>
    <property type="match status" value="1"/>
</dbReference>
<keyword evidence="4" id="KW-0479">Metal-binding</keyword>
<dbReference type="NCBIfam" id="TIGR00397">
    <property type="entry name" value="mauM_napG"/>
    <property type="match status" value="1"/>
</dbReference>
<dbReference type="SUPFAM" id="SSF54862">
    <property type="entry name" value="4Fe-4S ferredoxins"/>
    <property type="match status" value="1"/>
</dbReference>
<reference evidence="14 15" key="1">
    <citation type="submission" date="2018-12" db="EMBL/GenBank/DDBJ databases">
        <authorList>
            <consortium name="Pathogen Informatics"/>
        </authorList>
    </citation>
    <scope>NUCLEOTIDE SEQUENCE [LARGE SCALE GENOMIC DNA]</scope>
    <source>
        <strain evidence="14 15">NCTC6754</strain>
    </source>
</reference>
<dbReference type="PROSITE" id="PS51379">
    <property type="entry name" value="4FE4S_FER_2"/>
    <property type="match status" value="3"/>
</dbReference>
<evidence type="ECO:0000313" key="15">
    <source>
        <dbReference type="Proteomes" id="UP000269208"/>
    </source>
</evidence>
<evidence type="ECO:0000256" key="1">
    <source>
        <dbReference type="ARBA" id="ARBA00004418"/>
    </source>
</evidence>
<dbReference type="FunFam" id="3.30.70.20:FF:000019">
    <property type="entry name" value="Ferredoxin-type protein NapG"/>
    <property type="match status" value="1"/>
</dbReference>
<keyword evidence="8" id="KW-0249">Electron transport</keyword>
<feature type="domain" description="4Fe-4S ferredoxin-type" evidence="13">
    <location>
        <begin position="89"/>
        <end position="121"/>
    </location>
</feature>